<dbReference type="Pfam" id="PF12833">
    <property type="entry name" value="HTH_18"/>
    <property type="match status" value="1"/>
</dbReference>
<dbReference type="SUPFAM" id="SSF46689">
    <property type="entry name" value="Homeodomain-like"/>
    <property type="match status" value="1"/>
</dbReference>
<gene>
    <name evidence="5" type="ORF">GCM10010430_76090</name>
</gene>
<dbReference type="Proteomes" id="UP001500305">
    <property type="component" value="Unassembled WGS sequence"/>
</dbReference>
<feature type="domain" description="HTH araC/xylS-type" evidence="4">
    <location>
        <begin position="62"/>
        <end position="107"/>
    </location>
</feature>
<keyword evidence="6" id="KW-1185">Reference proteome</keyword>
<evidence type="ECO:0000259" key="4">
    <source>
        <dbReference type="PROSITE" id="PS01124"/>
    </source>
</evidence>
<keyword evidence="1" id="KW-0805">Transcription regulation</keyword>
<evidence type="ECO:0000256" key="1">
    <source>
        <dbReference type="ARBA" id="ARBA00023015"/>
    </source>
</evidence>
<dbReference type="PROSITE" id="PS01124">
    <property type="entry name" value="HTH_ARAC_FAMILY_2"/>
    <property type="match status" value="1"/>
</dbReference>
<feature type="region of interest" description="Disordered" evidence="3">
    <location>
        <begin position="36"/>
        <end position="57"/>
    </location>
</feature>
<evidence type="ECO:0000256" key="2">
    <source>
        <dbReference type="ARBA" id="ARBA00023163"/>
    </source>
</evidence>
<evidence type="ECO:0000313" key="6">
    <source>
        <dbReference type="Proteomes" id="UP001500305"/>
    </source>
</evidence>
<comment type="caution">
    <text evidence="5">The sequence shown here is derived from an EMBL/GenBank/DDBJ whole genome shotgun (WGS) entry which is preliminary data.</text>
</comment>
<proteinExistence type="predicted"/>
<evidence type="ECO:0000313" key="5">
    <source>
        <dbReference type="EMBL" id="GAA2278875.1"/>
    </source>
</evidence>
<dbReference type="InterPro" id="IPR009057">
    <property type="entry name" value="Homeodomain-like_sf"/>
</dbReference>
<dbReference type="Gene3D" id="1.10.10.60">
    <property type="entry name" value="Homeodomain-like"/>
    <property type="match status" value="1"/>
</dbReference>
<protein>
    <recommendedName>
        <fullName evidence="4">HTH araC/xylS-type domain-containing protein</fullName>
    </recommendedName>
</protein>
<reference evidence="5 6" key="1">
    <citation type="journal article" date="2019" name="Int. J. Syst. Evol. Microbiol.">
        <title>The Global Catalogue of Microorganisms (GCM) 10K type strain sequencing project: providing services to taxonomists for standard genome sequencing and annotation.</title>
        <authorList>
            <consortium name="The Broad Institute Genomics Platform"/>
            <consortium name="The Broad Institute Genome Sequencing Center for Infectious Disease"/>
            <person name="Wu L."/>
            <person name="Ma J."/>
        </authorList>
    </citation>
    <scope>NUCLEOTIDE SEQUENCE [LARGE SCALE GENOMIC DNA]</scope>
    <source>
        <strain evidence="5 6">JCM 7356</strain>
    </source>
</reference>
<dbReference type="EMBL" id="BAAATR010000065">
    <property type="protein sequence ID" value="GAA2278875.1"/>
    <property type="molecule type" value="Genomic_DNA"/>
</dbReference>
<keyword evidence="2" id="KW-0804">Transcription</keyword>
<accession>A0ABN3F0I5</accession>
<evidence type="ECO:0000256" key="3">
    <source>
        <dbReference type="SAM" id="MobiDB-lite"/>
    </source>
</evidence>
<name>A0ABN3F0I5_9ACTN</name>
<dbReference type="InterPro" id="IPR018060">
    <property type="entry name" value="HTH_AraC"/>
</dbReference>
<sequence length="109" mass="11178">MAPVQDITGYGRAVTAGAVDRAQAVAAVVGASGGITPAGVVTPSPTRRPSVAATSARRAGLQTQRLLAHTDLPVAAIGRTLGFTEATDFGKLFTREVGCAPGDFRRSQW</sequence>
<organism evidence="5 6">
    <name type="scientific">Kitasatospora cystarginea</name>
    <dbReference type="NCBI Taxonomy" id="58350"/>
    <lineage>
        <taxon>Bacteria</taxon>
        <taxon>Bacillati</taxon>
        <taxon>Actinomycetota</taxon>
        <taxon>Actinomycetes</taxon>
        <taxon>Kitasatosporales</taxon>
        <taxon>Streptomycetaceae</taxon>
        <taxon>Kitasatospora</taxon>
    </lineage>
</organism>
<dbReference type="RefSeq" id="WP_425557864.1">
    <property type="nucleotide sequence ID" value="NZ_BAAATR010000065.1"/>
</dbReference>